<dbReference type="GeneID" id="100368976"/>
<feature type="region of interest" description="Disordered" evidence="6">
    <location>
        <begin position="109"/>
        <end position="162"/>
    </location>
</feature>
<feature type="domain" description="PNK FHA" evidence="8">
    <location>
        <begin position="6"/>
        <end position="53"/>
    </location>
</feature>
<dbReference type="SUPFAM" id="SSF49879">
    <property type="entry name" value="SMAD/FHA domain"/>
    <property type="match status" value="1"/>
</dbReference>
<feature type="compositionally biased region" description="Acidic residues" evidence="6">
    <location>
        <begin position="488"/>
        <end position="502"/>
    </location>
</feature>
<feature type="compositionally biased region" description="Polar residues" evidence="6">
    <location>
        <begin position="109"/>
        <end position="119"/>
    </location>
</feature>
<dbReference type="Gene3D" id="2.60.200.20">
    <property type="match status" value="1"/>
</dbReference>
<evidence type="ECO:0000256" key="2">
    <source>
        <dbReference type="ARBA" id="ARBA00022763"/>
    </source>
</evidence>
<keyword evidence="9" id="KW-1185">Reference proteome</keyword>
<dbReference type="InterPro" id="IPR019406">
    <property type="entry name" value="APLF_PBZ"/>
</dbReference>
<feature type="compositionally biased region" description="Basic and acidic residues" evidence="6">
    <location>
        <begin position="120"/>
        <end position="151"/>
    </location>
</feature>
<proteinExistence type="predicted"/>
<evidence type="ECO:0000259" key="7">
    <source>
        <dbReference type="Pfam" id="PF10283"/>
    </source>
</evidence>
<evidence type="ECO:0000256" key="6">
    <source>
        <dbReference type="SAM" id="MobiDB-lite"/>
    </source>
</evidence>
<dbReference type="PANTHER" id="PTHR21315:SF2">
    <property type="entry name" value="APRATAXIN AND PNK-LIKE FACTOR"/>
    <property type="match status" value="1"/>
</dbReference>
<comment type="subcellular location">
    <subcellularLocation>
        <location evidence="1">Nucleus</location>
    </subcellularLocation>
</comment>
<dbReference type="Pfam" id="PF10283">
    <property type="entry name" value="zf-CCHH"/>
    <property type="match status" value="2"/>
</dbReference>
<dbReference type="Pfam" id="PF17913">
    <property type="entry name" value="FHA_2"/>
    <property type="match status" value="1"/>
</dbReference>
<feature type="domain" description="PBZ-type" evidence="7">
    <location>
        <begin position="384"/>
        <end position="409"/>
    </location>
</feature>
<dbReference type="InterPro" id="IPR041388">
    <property type="entry name" value="FHA_2"/>
</dbReference>
<feature type="compositionally biased region" description="Acidic residues" evidence="6">
    <location>
        <begin position="510"/>
        <end position="519"/>
    </location>
</feature>
<evidence type="ECO:0000256" key="3">
    <source>
        <dbReference type="ARBA" id="ARBA00022801"/>
    </source>
</evidence>
<keyword evidence="4" id="KW-0234">DNA repair</keyword>
<feature type="compositionally biased region" description="Acidic residues" evidence="6">
    <location>
        <begin position="418"/>
        <end position="428"/>
    </location>
</feature>
<dbReference type="PANTHER" id="PTHR21315">
    <property type="entry name" value="APRATAXIN AND PNK-LIKE FACTOR-RELATED"/>
    <property type="match status" value="1"/>
</dbReference>
<dbReference type="InterPro" id="IPR039253">
    <property type="entry name" value="APLF"/>
</dbReference>
<feature type="compositionally biased region" description="Acidic residues" evidence="6">
    <location>
        <begin position="278"/>
        <end position="301"/>
    </location>
</feature>
<name>A0ABM0M123_SACKO</name>
<feature type="compositionally biased region" description="Acidic residues" evidence="6">
    <location>
        <begin position="342"/>
        <end position="353"/>
    </location>
</feature>
<dbReference type="RefSeq" id="XP_006813714.1">
    <property type="nucleotide sequence ID" value="XM_006813651.1"/>
</dbReference>
<feature type="domain" description="PBZ-type" evidence="7">
    <location>
        <begin position="429"/>
        <end position="452"/>
    </location>
</feature>
<evidence type="ECO:0000313" key="10">
    <source>
        <dbReference type="RefSeq" id="XP_006813714.1"/>
    </source>
</evidence>
<sequence>MSGVVLRPCTNTDWVDDIPLPPGQTILGRGPFLGISDKRVSRSHAILEVDSGKLRILPTHINPTFHQRLGTDKLRPLAKDEWQELKNGEKFSLIPEFHIFKVVIDEKPINNTSSNSSKTPVEEENGKETITENKKTDDVESDEKPNGEKSKPSAGNVQVTTVKLEDKKEVALPVQRERKLPSWILNAKPTPTSNPTTFEPRSVAANIAAAPTAPRGRGRGRGKRKSSEDNSFEEAVAKKPAGRGRGRKKKVYEDAYSDEDDDELPVIPRGRARKTSDEDFDLDWMISDDNDNDDDNVSDWEEERKGKKTPKKKSTRRRSSSIVEKKTPPRRAASRRTYAEMSDSDDEIYEEDLLPARPSSGRRKKQVVENNAGDDDDDSQPKDKKPCPYGKECYRKNPGHFQEFCHPGDSDYVTSQSVDDDEAAEESLPECPYGTECYRKNKAHLKEYKHTKNPTVGRPKRKAAEKKSVLDGASDDESQPNTYNYDDSFIDDEGLLVEEGGDESSSSYEQDADSDWEPDTLEKDQVKDLVKEARGFVKNKKMQKKV</sequence>
<feature type="compositionally biased region" description="Basic residues" evidence="6">
    <location>
        <begin position="240"/>
        <end position="250"/>
    </location>
</feature>
<gene>
    <name evidence="10" type="primary">LOC100368976</name>
</gene>
<feature type="compositionally biased region" description="Polar residues" evidence="6">
    <location>
        <begin position="189"/>
        <end position="199"/>
    </location>
</feature>
<accession>A0ABM0M123</accession>
<protein>
    <submittedName>
        <fullName evidence="10">Aprataxin and PNK-like factor-like isoform X2</fullName>
    </submittedName>
</protein>
<dbReference type="CDD" id="cd22717">
    <property type="entry name" value="FHA_APLF"/>
    <property type="match status" value="1"/>
</dbReference>
<dbReference type="Proteomes" id="UP000694865">
    <property type="component" value="Unplaced"/>
</dbReference>
<keyword evidence="3" id="KW-0378">Hydrolase</keyword>
<feature type="region of interest" description="Disordered" evidence="6">
    <location>
        <begin position="183"/>
        <end position="392"/>
    </location>
</feature>
<keyword evidence="5" id="KW-0539">Nucleus</keyword>
<feature type="region of interest" description="Disordered" evidence="6">
    <location>
        <begin position="406"/>
        <end position="524"/>
    </location>
</feature>
<keyword evidence="2" id="KW-0227">DNA damage</keyword>
<evidence type="ECO:0000256" key="4">
    <source>
        <dbReference type="ARBA" id="ARBA00023204"/>
    </source>
</evidence>
<reference evidence="10" key="1">
    <citation type="submission" date="2025-08" db="UniProtKB">
        <authorList>
            <consortium name="RefSeq"/>
        </authorList>
    </citation>
    <scope>IDENTIFICATION</scope>
    <source>
        <tissue evidence="10">Testes</tissue>
    </source>
</reference>
<evidence type="ECO:0000313" key="9">
    <source>
        <dbReference type="Proteomes" id="UP000694865"/>
    </source>
</evidence>
<feature type="compositionally biased region" description="Basic residues" evidence="6">
    <location>
        <begin position="451"/>
        <end position="464"/>
    </location>
</feature>
<feature type="compositionally biased region" description="Low complexity" evidence="6">
    <location>
        <begin position="204"/>
        <end position="215"/>
    </location>
</feature>
<dbReference type="InterPro" id="IPR008984">
    <property type="entry name" value="SMAD_FHA_dom_sf"/>
</dbReference>
<feature type="compositionally biased region" description="Basic residues" evidence="6">
    <location>
        <begin position="306"/>
        <end position="319"/>
    </location>
</feature>
<evidence type="ECO:0000256" key="1">
    <source>
        <dbReference type="ARBA" id="ARBA00004123"/>
    </source>
</evidence>
<evidence type="ECO:0000256" key="5">
    <source>
        <dbReference type="ARBA" id="ARBA00023242"/>
    </source>
</evidence>
<feature type="compositionally biased region" description="Acidic residues" evidence="6">
    <location>
        <begin position="255"/>
        <end position="264"/>
    </location>
</feature>
<organism evidence="9 10">
    <name type="scientific">Saccoglossus kowalevskii</name>
    <name type="common">Acorn worm</name>
    <dbReference type="NCBI Taxonomy" id="10224"/>
    <lineage>
        <taxon>Eukaryota</taxon>
        <taxon>Metazoa</taxon>
        <taxon>Hemichordata</taxon>
        <taxon>Enteropneusta</taxon>
        <taxon>Harrimaniidae</taxon>
        <taxon>Saccoglossus</taxon>
    </lineage>
</organism>
<evidence type="ECO:0000259" key="8">
    <source>
        <dbReference type="Pfam" id="PF17913"/>
    </source>
</evidence>